<dbReference type="Proteomes" id="UP000198379">
    <property type="component" value="Unassembled WGS sequence"/>
</dbReference>
<reference evidence="4 5" key="1">
    <citation type="submission" date="2017-06" db="EMBL/GenBank/DDBJ databases">
        <authorList>
            <person name="Kim H.J."/>
            <person name="Triplett B.A."/>
        </authorList>
    </citation>
    <scope>NUCLEOTIDE SEQUENCE [LARGE SCALE GENOMIC DNA]</scope>
    <source>
        <strain evidence="4 5">DSM 25597</strain>
    </source>
</reference>
<dbReference type="OrthoDB" id="9786584at2"/>
<feature type="active site" description="Proton donor/acceptor" evidence="2">
    <location>
        <position position="193"/>
    </location>
</feature>
<name>A0A238WJ26_9FLAO</name>
<evidence type="ECO:0000313" key="5">
    <source>
        <dbReference type="Proteomes" id="UP000198379"/>
    </source>
</evidence>
<evidence type="ECO:0000256" key="2">
    <source>
        <dbReference type="PIRSR" id="PIRSR006241-50"/>
    </source>
</evidence>
<dbReference type="InterPro" id="IPR026040">
    <property type="entry name" value="HyI-like"/>
</dbReference>
<keyword evidence="1 4" id="KW-0413">Isomerase</keyword>
<evidence type="ECO:0000313" key="4">
    <source>
        <dbReference type="EMBL" id="SNR46565.1"/>
    </source>
</evidence>
<gene>
    <name evidence="4" type="ORF">SAMN06265376_1011133</name>
</gene>
<dbReference type="InterPro" id="IPR050417">
    <property type="entry name" value="Sugar_Epim/Isomerase"/>
</dbReference>
<protein>
    <submittedName>
        <fullName evidence="4">Hydroxypyruvate isomerase</fullName>
    </submittedName>
</protein>
<dbReference type="RefSeq" id="WP_089370424.1">
    <property type="nucleotide sequence ID" value="NZ_BMEP01000003.1"/>
</dbReference>
<dbReference type="GO" id="GO:0016853">
    <property type="term" value="F:isomerase activity"/>
    <property type="evidence" value="ECO:0007669"/>
    <property type="project" value="UniProtKB-KW"/>
</dbReference>
<dbReference type="AlphaFoldDB" id="A0A238WJ26"/>
<feature type="active site" description="Proton donor/acceptor" evidence="2">
    <location>
        <position position="290"/>
    </location>
</feature>
<dbReference type="InterPro" id="IPR036237">
    <property type="entry name" value="Xyl_isomerase-like_sf"/>
</dbReference>
<dbReference type="Gene3D" id="3.20.20.150">
    <property type="entry name" value="Divalent-metal-dependent TIM barrel enzymes"/>
    <property type="match status" value="1"/>
</dbReference>
<evidence type="ECO:0000259" key="3">
    <source>
        <dbReference type="Pfam" id="PF01261"/>
    </source>
</evidence>
<keyword evidence="5" id="KW-1185">Reference proteome</keyword>
<organism evidence="4 5">
    <name type="scientific">Dokdonia pacifica</name>
    <dbReference type="NCBI Taxonomy" id="1627892"/>
    <lineage>
        <taxon>Bacteria</taxon>
        <taxon>Pseudomonadati</taxon>
        <taxon>Bacteroidota</taxon>
        <taxon>Flavobacteriia</taxon>
        <taxon>Flavobacteriales</taxon>
        <taxon>Flavobacteriaceae</taxon>
        <taxon>Dokdonia</taxon>
    </lineage>
</organism>
<feature type="domain" description="Xylose isomerase-like TIM barrel" evidence="3">
    <location>
        <begin position="70"/>
        <end position="295"/>
    </location>
</feature>
<dbReference type="SUPFAM" id="SSF51658">
    <property type="entry name" value="Xylose isomerase-like"/>
    <property type="match status" value="1"/>
</dbReference>
<sequence length="315" mass="35277">MKRRKFIQKGALTGSFLSLGGLGIHAMATTEHNSAFAKADTASHNFNLKYAPHIGMFKNHAGEDPVAQLEFMAAQGFTAFEDNEMRNRPIAQQEAMAKTMAKHGMTMGVFVAHKIYWTEPNLASGKQAWRDEFLADIKSSIDVAKRVKAKWMTVVPGHIDLRQNMAYQTAHVIETLKQASAILEPHGITMVLEPLNFRNHPGLFLSESPQAYQICKAVNSPSCKILFDIYHQQIQEGNLIPNIEKCWDEIAYFQIGDNPGRNEPTSGEINYKNVFKYIHSKGFNGVLGMEHGNSIDGTTGEQRVIDAYKECDQFL</sequence>
<dbReference type="EMBL" id="FZNY01000001">
    <property type="protein sequence ID" value="SNR46565.1"/>
    <property type="molecule type" value="Genomic_DNA"/>
</dbReference>
<evidence type="ECO:0000256" key="1">
    <source>
        <dbReference type="ARBA" id="ARBA00023235"/>
    </source>
</evidence>
<accession>A0A238WJ26</accession>
<dbReference type="InterPro" id="IPR013022">
    <property type="entry name" value="Xyl_isomerase-like_TIM-brl"/>
</dbReference>
<dbReference type="PIRSF" id="PIRSF006241">
    <property type="entry name" value="HyI"/>
    <property type="match status" value="1"/>
</dbReference>
<dbReference type="Pfam" id="PF01261">
    <property type="entry name" value="AP_endonuc_2"/>
    <property type="match status" value="1"/>
</dbReference>
<proteinExistence type="predicted"/>
<dbReference type="PANTHER" id="PTHR43489">
    <property type="entry name" value="ISOMERASE"/>
    <property type="match status" value="1"/>
</dbReference>
<keyword evidence="4" id="KW-0670">Pyruvate</keyword>